<dbReference type="PANTHER" id="PTHR43479:SF11">
    <property type="entry name" value="ACREF_ENVCD OPERON REPRESSOR-RELATED"/>
    <property type="match status" value="1"/>
</dbReference>
<feature type="DNA-binding region" description="H-T-H motif" evidence="2">
    <location>
        <begin position="31"/>
        <end position="50"/>
    </location>
</feature>
<dbReference type="AlphaFoldDB" id="A0A6N3C8T5"/>
<dbReference type="SUPFAM" id="SSF46689">
    <property type="entry name" value="Homeodomain-like"/>
    <property type="match status" value="1"/>
</dbReference>
<accession>A0A6N3C8T5</accession>
<dbReference type="GO" id="GO:0003677">
    <property type="term" value="F:DNA binding"/>
    <property type="evidence" value="ECO:0007669"/>
    <property type="project" value="UniProtKB-UniRule"/>
</dbReference>
<keyword evidence="1 2" id="KW-0238">DNA-binding</keyword>
<dbReference type="InterPro" id="IPR009057">
    <property type="entry name" value="Homeodomain-like_sf"/>
</dbReference>
<gene>
    <name evidence="4" type="ORF">VRLFYP33_00130</name>
</gene>
<feature type="domain" description="HTH tetR-type" evidence="3">
    <location>
        <begin position="8"/>
        <end position="68"/>
    </location>
</feature>
<dbReference type="PANTHER" id="PTHR43479">
    <property type="entry name" value="ACREF/ENVCD OPERON REPRESSOR-RELATED"/>
    <property type="match status" value="1"/>
</dbReference>
<reference evidence="4" key="1">
    <citation type="submission" date="2019-11" db="EMBL/GenBank/DDBJ databases">
        <authorList>
            <person name="Feng L."/>
        </authorList>
    </citation>
    <scope>NUCLEOTIDE SEQUENCE</scope>
    <source>
        <strain evidence="4">VrattiLFYP33</strain>
    </source>
</reference>
<dbReference type="EMBL" id="CACRUX010000050">
    <property type="protein sequence ID" value="VYU12452.1"/>
    <property type="molecule type" value="Genomic_DNA"/>
</dbReference>
<protein>
    <submittedName>
        <fullName evidence="4">Bacterial regulatory proteins, tetR family</fullName>
    </submittedName>
</protein>
<organism evidence="4">
    <name type="scientific">Veillonella ratti</name>
    <dbReference type="NCBI Taxonomy" id="103892"/>
    <lineage>
        <taxon>Bacteria</taxon>
        <taxon>Bacillati</taxon>
        <taxon>Bacillota</taxon>
        <taxon>Negativicutes</taxon>
        <taxon>Veillonellales</taxon>
        <taxon>Veillonellaceae</taxon>
        <taxon>Veillonella</taxon>
    </lineage>
</organism>
<dbReference type="InterPro" id="IPR050624">
    <property type="entry name" value="HTH-type_Tx_Regulator"/>
</dbReference>
<evidence type="ECO:0000259" key="3">
    <source>
        <dbReference type="PROSITE" id="PS50977"/>
    </source>
</evidence>
<evidence type="ECO:0000313" key="4">
    <source>
        <dbReference type="EMBL" id="VYU12452.1"/>
    </source>
</evidence>
<evidence type="ECO:0000256" key="2">
    <source>
        <dbReference type="PROSITE-ProRule" id="PRU00335"/>
    </source>
</evidence>
<dbReference type="Gene3D" id="1.10.357.10">
    <property type="entry name" value="Tetracycline Repressor, domain 2"/>
    <property type="match status" value="1"/>
</dbReference>
<dbReference type="InterPro" id="IPR001647">
    <property type="entry name" value="HTH_TetR"/>
</dbReference>
<evidence type="ECO:0000256" key="1">
    <source>
        <dbReference type="ARBA" id="ARBA00023125"/>
    </source>
</evidence>
<sequence length="206" mass="23845">MKIMSRKEYTRHQIKEALLMLLKKESFEKITVSQLSKTAGITRATFYLHYTNPMDVIDELLEDAIMAAGDNDVEDDNLAQITKALNRAKTGDELYAAYESVFSRLPLCQRVSGERKYMPIFKDVLLAEHIIYNLYFNERPKQVAALTKELKVTEAVANAIFLFCVHGLYAINQKYNWQRTEEWLMAQRALFQFMQSGMQGVAQNRN</sequence>
<dbReference type="PROSITE" id="PS50977">
    <property type="entry name" value="HTH_TETR_2"/>
    <property type="match status" value="1"/>
</dbReference>
<dbReference type="RefSeq" id="WP_021842285.1">
    <property type="nucleotide sequence ID" value="NZ_CACRUX010000050.1"/>
</dbReference>
<name>A0A6N3C8T5_9FIRM</name>
<proteinExistence type="predicted"/>